<reference evidence="5 6" key="1">
    <citation type="submission" date="2012-06" db="EMBL/GenBank/DDBJ databases">
        <title>Finished chromosome of genome of Oscillatoria acuminata PCC 6304.</title>
        <authorList>
            <consortium name="US DOE Joint Genome Institute"/>
            <person name="Gugger M."/>
            <person name="Coursin T."/>
            <person name="Rippka R."/>
            <person name="Tandeau De Marsac N."/>
            <person name="Huntemann M."/>
            <person name="Wei C.-L."/>
            <person name="Han J."/>
            <person name="Detter J.C."/>
            <person name="Han C."/>
            <person name="Tapia R."/>
            <person name="Davenport K."/>
            <person name="Daligault H."/>
            <person name="Erkkila T."/>
            <person name="Gu W."/>
            <person name="Munk A.C.C."/>
            <person name="Teshima H."/>
            <person name="Xu Y."/>
            <person name="Chain P."/>
            <person name="Chen A."/>
            <person name="Krypides N."/>
            <person name="Mavromatis K."/>
            <person name="Markowitz V."/>
            <person name="Szeto E."/>
            <person name="Ivanova N."/>
            <person name="Mikhailova N."/>
            <person name="Ovchinnikova G."/>
            <person name="Pagani I."/>
            <person name="Pati A."/>
            <person name="Goodwin L."/>
            <person name="Peters L."/>
            <person name="Pitluck S."/>
            <person name="Woyke T."/>
            <person name="Kerfeld C."/>
        </authorList>
    </citation>
    <scope>NUCLEOTIDE SEQUENCE [LARGE SCALE GENOMIC DNA]</scope>
    <source>
        <strain evidence="5 6">PCC 6304</strain>
    </source>
</reference>
<dbReference type="InterPro" id="IPR013767">
    <property type="entry name" value="PAS_fold"/>
</dbReference>
<evidence type="ECO:0000256" key="2">
    <source>
        <dbReference type="PROSITE-ProRule" id="PRU00169"/>
    </source>
</evidence>
<dbReference type="SMART" id="SM00091">
    <property type="entry name" value="PAS"/>
    <property type="match status" value="1"/>
</dbReference>
<dbReference type="InterPro" id="IPR001789">
    <property type="entry name" value="Sig_transdc_resp-reg_receiver"/>
</dbReference>
<dbReference type="InParanoid" id="K9TQT5"/>
<dbReference type="eggNOG" id="COG0784">
    <property type="taxonomic scope" value="Bacteria"/>
</dbReference>
<dbReference type="InterPro" id="IPR000014">
    <property type="entry name" value="PAS"/>
</dbReference>
<dbReference type="InterPro" id="IPR035965">
    <property type="entry name" value="PAS-like_dom_sf"/>
</dbReference>
<dbReference type="Proteomes" id="UP000010367">
    <property type="component" value="Chromosome"/>
</dbReference>
<dbReference type="GO" id="GO:0003677">
    <property type="term" value="F:DNA binding"/>
    <property type="evidence" value="ECO:0007669"/>
    <property type="project" value="UniProtKB-KW"/>
</dbReference>
<keyword evidence="1 2" id="KW-0597">Phosphoprotein</keyword>
<dbReference type="Pfam" id="PF00072">
    <property type="entry name" value="Response_reg"/>
    <property type="match status" value="1"/>
</dbReference>
<feature type="domain" description="PAS" evidence="4">
    <location>
        <begin position="62"/>
        <end position="107"/>
    </location>
</feature>
<keyword evidence="5" id="KW-0238">DNA-binding</keyword>
<dbReference type="SUPFAM" id="SSF55785">
    <property type="entry name" value="PYP-like sensor domain (PAS domain)"/>
    <property type="match status" value="1"/>
</dbReference>
<dbReference type="Pfam" id="PF00989">
    <property type="entry name" value="PAS"/>
    <property type="match status" value="1"/>
</dbReference>
<dbReference type="Gene3D" id="3.40.50.2300">
    <property type="match status" value="1"/>
</dbReference>
<keyword evidence="6" id="KW-1185">Reference proteome</keyword>
<gene>
    <name evidence="5" type="ORF">Oscil6304_5029</name>
</gene>
<dbReference type="PROSITE" id="PS50112">
    <property type="entry name" value="PAS"/>
    <property type="match status" value="1"/>
</dbReference>
<dbReference type="CDD" id="cd00130">
    <property type="entry name" value="PAS"/>
    <property type="match status" value="1"/>
</dbReference>
<dbReference type="EMBL" id="CP003607">
    <property type="protein sequence ID" value="AFY84531.1"/>
    <property type="molecule type" value="Genomic_DNA"/>
</dbReference>
<proteinExistence type="predicted"/>
<feature type="domain" description="Response regulatory" evidence="3">
    <location>
        <begin position="222"/>
        <end position="339"/>
    </location>
</feature>
<evidence type="ECO:0000259" key="4">
    <source>
        <dbReference type="PROSITE" id="PS50112"/>
    </source>
</evidence>
<dbReference type="RefSeq" id="WP_015151145.1">
    <property type="nucleotide sequence ID" value="NC_019693.1"/>
</dbReference>
<dbReference type="InterPro" id="IPR011006">
    <property type="entry name" value="CheY-like_superfamily"/>
</dbReference>
<dbReference type="AlphaFoldDB" id="K9TQT5"/>
<dbReference type="GO" id="GO:0000160">
    <property type="term" value="P:phosphorelay signal transduction system"/>
    <property type="evidence" value="ECO:0007669"/>
    <property type="project" value="InterPro"/>
</dbReference>
<feature type="modified residue" description="4-aspartylphosphate" evidence="2">
    <location>
        <position position="271"/>
    </location>
</feature>
<organism evidence="5 6">
    <name type="scientific">Oscillatoria acuminata PCC 6304</name>
    <dbReference type="NCBI Taxonomy" id="56110"/>
    <lineage>
        <taxon>Bacteria</taxon>
        <taxon>Bacillati</taxon>
        <taxon>Cyanobacteriota</taxon>
        <taxon>Cyanophyceae</taxon>
        <taxon>Oscillatoriophycideae</taxon>
        <taxon>Oscillatoriales</taxon>
        <taxon>Oscillatoriaceae</taxon>
        <taxon>Oscillatoria</taxon>
    </lineage>
</organism>
<protein>
    <submittedName>
        <fullName evidence="5">Response regulator with CheY-like receiver domain and winged-helix DNA-binding domain</fullName>
    </submittedName>
</protein>
<accession>K9TQT5</accession>
<evidence type="ECO:0000313" key="5">
    <source>
        <dbReference type="EMBL" id="AFY84531.1"/>
    </source>
</evidence>
<dbReference type="SUPFAM" id="SSF52172">
    <property type="entry name" value="CheY-like"/>
    <property type="match status" value="1"/>
</dbReference>
<dbReference type="InterPro" id="IPR050595">
    <property type="entry name" value="Bact_response_regulator"/>
</dbReference>
<dbReference type="HOGENOM" id="CLU_825765_0_0_3"/>
<evidence type="ECO:0000256" key="1">
    <source>
        <dbReference type="ARBA" id="ARBA00022553"/>
    </source>
</evidence>
<name>K9TQT5_9CYAN</name>
<dbReference type="PANTHER" id="PTHR44591">
    <property type="entry name" value="STRESS RESPONSE REGULATOR PROTEIN 1"/>
    <property type="match status" value="1"/>
</dbReference>
<evidence type="ECO:0000259" key="3">
    <source>
        <dbReference type="PROSITE" id="PS50110"/>
    </source>
</evidence>
<dbReference type="SMART" id="SM00448">
    <property type="entry name" value="REC"/>
    <property type="match status" value="1"/>
</dbReference>
<dbReference type="PROSITE" id="PS50110">
    <property type="entry name" value="RESPONSE_REGULATORY"/>
    <property type="match status" value="1"/>
</dbReference>
<dbReference type="OrthoDB" id="511602at2"/>
<dbReference type="Gene3D" id="3.30.450.20">
    <property type="entry name" value="PAS domain"/>
    <property type="match status" value="1"/>
</dbReference>
<sequence length="343" mass="37773">MSNDRANFHFQAIRQQIARLQQEDAKVWTEIEVVLEDLQVMYEAMQANLDVATLIEQQLLQQNQHYYDLFQAAPIAYLVTDAQGIILEANSAIAQLLNLPPNYLVGKPLSLYIAKGDHLNFRARLHQLSDCYETQLWQLNLCPRKDAAFAAQLQVVVSHTREGLIESVKIGVFNLSQTHPTVSAASVLSMSDDSLPESTLLNPIAEGNLSISPLPAALDGLRVLVVDDEAGICQFITALLEAHGIGVKTVTSIAAALEEVEQFQPDVLLSDICLPGGDGYDLIRQIRAAEAHQGRHIPAAAITAYLDEDREKAFDAGYEAYWYKLSQPTELLEVVGQLAAQGK</sequence>
<dbReference type="GO" id="GO:0006355">
    <property type="term" value="P:regulation of DNA-templated transcription"/>
    <property type="evidence" value="ECO:0007669"/>
    <property type="project" value="InterPro"/>
</dbReference>
<dbReference type="STRING" id="56110.Oscil6304_5029"/>
<dbReference type="PANTHER" id="PTHR44591:SF3">
    <property type="entry name" value="RESPONSE REGULATORY DOMAIN-CONTAINING PROTEIN"/>
    <property type="match status" value="1"/>
</dbReference>
<dbReference type="KEGG" id="oac:Oscil6304_5029"/>
<evidence type="ECO:0000313" key="6">
    <source>
        <dbReference type="Proteomes" id="UP000010367"/>
    </source>
</evidence>